<feature type="transmembrane region" description="Helical" evidence="2">
    <location>
        <begin position="79"/>
        <end position="100"/>
    </location>
</feature>
<dbReference type="Proteomes" id="UP000728647">
    <property type="component" value="Unassembled WGS sequence"/>
</dbReference>
<keyword evidence="2" id="KW-0812">Transmembrane</keyword>
<feature type="compositionally biased region" description="Acidic residues" evidence="1">
    <location>
        <begin position="243"/>
        <end position="254"/>
    </location>
</feature>
<dbReference type="RefSeq" id="WP_174703552.1">
    <property type="nucleotide sequence ID" value="NZ_JABURA010000004.1"/>
</dbReference>
<keyword evidence="2" id="KW-1133">Transmembrane helix</keyword>
<evidence type="ECO:0000256" key="1">
    <source>
        <dbReference type="SAM" id="MobiDB-lite"/>
    </source>
</evidence>
<evidence type="ECO:0000313" key="3">
    <source>
        <dbReference type="EMBL" id="NUB93919.1"/>
    </source>
</evidence>
<feature type="compositionally biased region" description="Low complexity" evidence="1">
    <location>
        <begin position="192"/>
        <end position="212"/>
    </location>
</feature>
<accession>A0A8J8GPK2</accession>
<protein>
    <submittedName>
        <fullName evidence="3">Uncharacterized protein</fullName>
    </submittedName>
</protein>
<feature type="transmembrane region" description="Helical" evidence="2">
    <location>
        <begin position="45"/>
        <end position="67"/>
    </location>
</feature>
<reference evidence="3" key="1">
    <citation type="submission" date="2020-06" db="EMBL/GenBank/DDBJ databases">
        <title>Haloterrigena sp. nov., an extremely halophilic archaeon isolated from a saline sediment.</title>
        <authorList>
            <person name="Liu B.-B."/>
        </authorList>
    </citation>
    <scope>NUCLEOTIDE SEQUENCE</scope>
    <source>
        <strain evidence="3">SYSU A121-1</strain>
    </source>
</reference>
<sequence length="282" mass="28890">MIDVSLGFLLSSLPWWLAAPLIQIAVLVVGMALDETYVNRTTVLMGALAAHIHIFVAGEAGLLVSIYADAGLAVGAYGLYAYVIDGYVATWFRLLAYYVYSPLSVFLVILTAGPTVIGVEPLVVLALAGAGYANFQFREYLRPDQPFYFGPRTQEEFDAVLETEIGAGSPAGADAPDSEIAGDGVADPGTVAGEAEPGAAAAETASSPAGTEPAGPNTAGQSASGQNAAGQPTAGRGGASADAFDDAESAEDGAEFDHPGAEPAAASDSSERGILPKFMRRL</sequence>
<feature type="compositionally biased region" description="Low complexity" evidence="1">
    <location>
        <begin position="219"/>
        <end position="231"/>
    </location>
</feature>
<dbReference type="EMBL" id="JABURA010000004">
    <property type="protein sequence ID" value="NUB93919.1"/>
    <property type="molecule type" value="Genomic_DNA"/>
</dbReference>
<feature type="transmembrane region" description="Helical" evidence="2">
    <location>
        <begin position="12"/>
        <end position="33"/>
    </location>
</feature>
<dbReference type="AlphaFoldDB" id="A0A8J8GPK2"/>
<keyword evidence="2" id="KW-0472">Membrane</keyword>
<feature type="transmembrane region" description="Helical" evidence="2">
    <location>
        <begin position="106"/>
        <end position="133"/>
    </location>
</feature>
<feature type="region of interest" description="Disordered" evidence="1">
    <location>
        <begin position="167"/>
        <end position="282"/>
    </location>
</feature>
<proteinExistence type="predicted"/>
<organism evidence="3 4">
    <name type="scientific">Haloterrigena gelatinilytica</name>
    <dbReference type="NCBI Taxonomy" id="2741724"/>
    <lineage>
        <taxon>Archaea</taxon>
        <taxon>Methanobacteriati</taxon>
        <taxon>Methanobacteriota</taxon>
        <taxon>Stenosarchaea group</taxon>
        <taxon>Halobacteria</taxon>
        <taxon>Halobacteriales</taxon>
        <taxon>Natrialbaceae</taxon>
        <taxon>Haloterrigena</taxon>
    </lineage>
</organism>
<evidence type="ECO:0000256" key="2">
    <source>
        <dbReference type="SAM" id="Phobius"/>
    </source>
</evidence>
<comment type="caution">
    <text evidence="3">The sequence shown here is derived from an EMBL/GenBank/DDBJ whole genome shotgun (WGS) entry which is preliminary data.</text>
</comment>
<name>A0A8J8GPK2_9EURY</name>
<evidence type="ECO:0000313" key="4">
    <source>
        <dbReference type="Proteomes" id="UP000728647"/>
    </source>
</evidence>
<gene>
    <name evidence="3" type="ORF">HT576_23375</name>
</gene>